<keyword evidence="1" id="KW-0812">Transmembrane</keyword>
<dbReference type="EMBL" id="BNCH01000001">
    <property type="protein sequence ID" value="GHE87170.1"/>
    <property type="molecule type" value="Genomic_DNA"/>
</dbReference>
<reference evidence="4" key="1">
    <citation type="journal article" date="2019" name="Int. J. Syst. Evol. Microbiol.">
        <title>The Global Catalogue of Microorganisms (GCM) 10K type strain sequencing project: providing services to taxonomists for standard genome sequencing and annotation.</title>
        <authorList>
            <consortium name="The Broad Institute Genomics Platform"/>
            <consortium name="The Broad Institute Genome Sequencing Center for Infectious Disease"/>
            <person name="Wu L."/>
            <person name="Ma J."/>
        </authorList>
    </citation>
    <scope>NUCLEOTIDE SEQUENCE [LARGE SCALE GENOMIC DNA]</scope>
    <source>
        <strain evidence="4">KCTC 42443</strain>
    </source>
</reference>
<comment type="caution">
    <text evidence="3">The sequence shown here is derived from an EMBL/GenBank/DDBJ whole genome shotgun (WGS) entry which is preliminary data.</text>
</comment>
<feature type="transmembrane region" description="Helical" evidence="1">
    <location>
        <begin position="36"/>
        <end position="54"/>
    </location>
</feature>
<dbReference type="RefSeq" id="WP_191284767.1">
    <property type="nucleotide sequence ID" value="NZ_BNCH01000001.1"/>
</dbReference>
<feature type="transmembrane region" description="Helical" evidence="1">
    <location>
        <begin position="146"/>
        <end position="167"/>
    </location>
</feature>
<feature type="domain" description="EamA" evidence="2">
    <location>
        <begin position="5"/>
        <end position="140"/>
    </location>
</feature>
<protein>
    <submittedName>
        <fullName evidence="3">Membrane protein</fullName>
    </submittedName>
</protein>
<dbReference type="InterPro" id="IPR037185">
    <property type="entry name" value="EmrE-like"/>
</dbReference>
<evidence type="ECO:0000256" key="1">
    <source>
        <dbReference type="SAM" id="Phobius"/>
    </source>
</evidence>
<dbReference type="Gene3D" id="1.10.3730.20">
    <property type="match status" value="1"/>
</dbReference>
<dbReference type="SUPFAM" id="SSF103481">
    <property type="entry name" value="Multidrug resistance efflux transporter EmrE"/>
    <property type="match status" value="2"/>
</dbReference>
<organism evidence="3 4">
    <name type="scientific">Aliiroseovarius zhejiangensis</name>
    <dbReference type="NCBI Taxonomy" id="1632025"/>
    <lineage>
        <taxon>Bacteria</taxon>
        <taxon>Pseudomonadati</taxon>
        <taxon>Pseudomonadota</taxon>
        <taxon>Alphaproteobacteria</taxon>
        <taxon>Rhodobacterales</taxon>
        <taxon>Paracoccaceae</taxon>
        <taxon>Aliiroseovarius</taxon>
    </lineage>
</organism>
<feature type="transmembrane region" description="Helical" evidence="1">
    <location>
        <begin position="179"/>
        <end position="202"/>
    </location>
</feature>
<proteinExistence type="predicted"/>
<name>A0ABQ3ILD9_9RHOB</name>
<keyword evidence="1" id="KW-1133">Transmembrane helix</keyword>
<feature type="transmembrane region" description="Helical" evidence="1">
    <location>
        <begin position="80"/>
        <end position="102"/>
    </location>
</feature>
<feature type="transmembrane region" description="Helical" evidence="1">
    <location>
        <begin position="265"/>
        <end position="282"/>
    </location>
</feature>
<feature type="domain" description="EamA" evidence="2">
    <location>
        <begin position="150"/>
        <end position="275"/>
    </location>
</feature>
<dbReference type="InterPro" id="IPR000620">
    <property type="entry name" value="EamA_dom"/>
</dbReference>
<keyword evidence="1" id="KW-0472">Membrane</keyword>
<gene>
    <name evidence="3" type="ORF">GCM10016455_03700</name>
</gene>
<dbReference type="PANTHER" id="PTHR22911:SF103">
    <property type="entry name" value="BLR2811 PROTEIN"/>
    <property type="match status" value="1"/>
</dbReference>
<sequence>MQNLRGILLIIFAMAAFALEDVFIKSMTQGMPASQTLFLLGVGGSVAFAIITYVQRGTLAPLVHRDMRSRIMLWRNASEAVSAMFFVTALSLVPLSTVLAVFQAMPLATTAGAALFLGEQVGWRRWSAIGIGFLGVLLIIRPGAEGFQLAALLPIAAVFGIALRDLLTRQLDPTIPSSSVAFYAFLICIPAGALMIPVSGGFVVPEPIGWLLMLGATVFGVSGYYAIVSALRVAETSIIMPFRYTRLIFSIVLGIIVFGEDPDNLTYLGAMIVIGTGIYTFLREQRIRAR</sequence>
<evidence type="ECO:0000259" key="2">
    <source>
        <dbReference type="Pfam" id="PF00892"/>
    </source>
</evidence>
<dbReference type="Proteomes" id="UP000609802">
    <property type="component" value="Unassembled WGS sequence"/>
</dbReference>
<feature type="transmembrane region" description="Helical" evidence="1">
    <location>
        <begin position="243"/>
        <end position="259"/>
    </location>
</feature>
<feature type="transmembrane region" description="Helical" evidence="1">
    <location>
        <begin position="208"/>
        <end position="231"/>
    </location>
</feature>
<dbReference type="Pfam" id="PF00892">
    <property type="entry name" value="EamA"/>
    <property type="match status" value="2"/>
</dbReference>
<dbReference type="PANTHER" id="PTHR22911">
    <property type="entry name" value="ACYL-MALONYL CONDENSING ENZYME-RELATED"/>
    <property type="match status" value="1"/>
</dbReference>
<keyword evidence="4" id="KW-1185">Reference proteome</keyword>
<feature type="transmembrane region" description="Helical" evidence="1">
    <location>
        <begin position="6"/>
        <end position="24"/>
    </location>
</feature>
<accession>A0ABQ3ILD9</accession>
<evidence type="ECO:0000313" key="4">
    <source>
        <dbReference type="Proteomes" id="UP000609802"/>
    </source>
</evidence>
<evidence type="ECO:0000313" key="3">
    <source>
        <dbReference type="EMBL" id="GHE87170.1"/>
    </source>
</evidence>